<protein>
    <submittedName>
        <fullName evidence="2">RidA family protein</fullName>
    </submittedName>
</protein>
<evidence type="ECO:0000313" key="2">
    <source>
        <dbReference type="EMBL" id="GAA2105903.1"/>
    </source>
</evidence>
<dbReference type="Proteomes" id="UP001500984">
    <property type="component" value="Unassembled WGS sequence"/>
</dbReference>
<evidence type="ECO:0000313" key="3">
    <source>
        <dbReference type="Proteomes" id="UP001500984"/>
    </source>
</evidence>
<comment type="caution">
    <text evidence="2">The sequence shown here is derived from an EMBL/GenBank/DDBJ whole genome shotgun (WGS) entry which is preliminary data.</text>
</comment>
<gene>
    <name evidence="2" type="ORF">GCM10009823_31630</name>
</gene>
<name>A0ABN2X9E7_9MICO</name>
<accession>A0ABN2X9E7</accession>
<dbReference type="PANTHER" id="PTHR43760:SF1">
    <property type="entry name" value="ENDORIBONUCLEASE L-PSP_CHORISMATE MUTASE-LIKE DOMAIN-CONTAINING PROTEIN"/>
    <property type="match status" value="1"/>
</dbReference>
<dbReference type="RefSeq" id="WP_344338441.1">
    <property type="nucleotide sequence ID" value="NZ_BAAAPZ010000019.1"/>
</dbReference>
<dbReference type="InterPro" id="IPR035959">
    <property type="entry name" value="RutC-like_sf"/>
</dbReference>
<dbReference type="PANTHER" id="PTHR43760">
    <property type="entry name" value="ENDORIBONUCLEASE-RELATED"/>
    <property type="match status" value="1"/>
</dbReference>
<sequence>MTASMTERLAHAQITLPEPAAPAATYEPARQVGNLLFISGQLPLQEGALVATGRVGAEVELADAQRAAACCAANVLAQAQRALGDLDSVRAISKITVFVASAPEFTDQHLVANGASDFLLTGLGELGRHSRSAVGVASLPMNAAVEVEAVLEVS</sequence>
<organism evidence="2 3">
    <name type="scientific">Brevibacterium salitolerans</name>
    <dbReference type="NCBI Taxonomy" id="1403566"/>
    <lineage>
        <taxon>Bacteria</taxon>
        <taxon>Bacillati</taxon>
        <taxon>Actinomycetota</taxon>
        <taxon>Actinomycetes</taxon>
        <taxon>Micrococcales</taxon>
        <taxon>Brevibacteriaceae</taxon>
        <taxon>Brevibacterium</taxon>
    </lineage>
</organism>
<dbReference type="SUPFAM" id="SSF55298">
    <property type="entry name" value="YjgF-like"/>
    <property type="match status" value="1"/>
</dbReference>
<dbReference type="InterPro" id="IPR013813">
    <property type="entry name" value="Endoribo_LPSP/chorism_mut-like"/>
</dbReference>
<dbReference type="Gene3D" id="3.30.1330.40">
    <property type="entry name" value="RutC-like"/>
    <property type="match status" value="1"/>
</dbReference>
<dbReference type="CDD" id="cd02199">
    <property type="entry name" value="YjgF_YER057c_UK114_like_1"/>
    <property type="match status" value="1"/>
</dbReference>
<evidence type="ECO:0000259" key="1">
    <source>
        <dbReference type="Pfam" id="PF14588"/>
    </source>
</evidence>
<dbReference type="Pfam" id="PF14588">
    <property type="entry name" value="YjgF_endoribonc"/>
    <property type="match status" value="1"/>
</dbReference>
<dbReference type="EMBL" id="BAAAPZ010000019">
    <property type="protein sequence ID" value="GAA2105903.1"/>
    <property type="molecule type" value="Genomic_DNA"/>
</dbReference>
<keyword evidence="3" id="KW-1185">Reference proteome</keyword>
<feature type="domain" description="Endoribonuclease L-PSP/chorismate mutase-like" evidence="1">
    <location>
        <begin position="8"/>
        <end position="147"/>
    </location>
</feature>
<reference evidence="2 3" key="1">
    <citation type="journal article" date="2019" name="Int. J. Syst. Evol. Microbiol.">
        <title>The Global Catalogue of Microorganisms (GCM) 10K type strain sequencing project: providing services to taxonomists for standard genome sequencing and annotation.</title>
        <authorList>
            <consortium name="The Broad Institute Genomics Platform"/>
            <consortium name="The Broad Institute Genome Sequencing Center for Infectious Disease"/>
            <person name="Wu L."/>
            <person name="Ma J."/>
        </authorList>
    </citation>
    <scope>NUCLEOTIDE SEQUENCE [LARGE SCALE GENOMIC DNA]</scope>
    <source>
        <strain evidence="2 3">JCM 15900</strain>
    </source>
</reference>
<proteinExistence type="predicted"/>